<name>A0ABT3L415_9CYAN</name>
<keyword evidence="2" id="KW-0436">Ligase</keyword>
<protein>
    <submittedName>
        <fullName evidence="2">Long-chain fatty acid--CoA ligase</fullName>
    </submittedName>
</protein>
<dbReference type="InterPro" id="IPR042099">
    <property type="entry name" value="ANL_N_sf"/>
</dbReference>
<dbReference type="RefSeq" id="WP_265263990.1">
    <property type="nucleotide sequence ID" value="NZ_JAIHOM010000031.1"/>
</dbReference>
<dbReference type="Proteomes" id="UP001526426">
    <property type="component" value="Unassembled WGS sequence"/>
</dbReference>
<dbReference type="CDD" id="cd17640">
    <property type="entry name" value="LC_FACS_like"/>
    <property type="match status" value="1"/>
</dbReference>
<feature type="domain" description="AMP-dependent synthetase/ligase" evidence="1">
    <location>
        <begin position="29"/>
        <end position="459"/>
    </location>
</feature>
<dbReference type="Pfam" id="PF00501">
    <property type="entry name" value="AMP-binding"/>
    <property type="match status" value="1"/>
</dbReference>
<gene>
    <name evidence="2" type="ORF">K4A83_08155</name>
</gene>
<organism evidence="2 3">
    <name type="scientific">Spirulina subsalsa FACHB-351</name>
    <dbReference type="NCBI Taxonomy" id="234711"/>
    <lineage>
        <taxon>Bacteria</taxon>
        <taxon>Bacillati</taxon>
        <taxon>Cyanobacteriota</taxon>
        <taxon>Cyanophyceae</taxon>
        <taxon>Spirulinales</taxon>
        <taxon>Spirulinaceae</taxon>
        <taxon>Spirulina</taxon>
    </lineage>
</organism>
<dbReference type="InterPro" id="IPR000873">
    <property type="entry name" value="AMP-dep_synth/lig_dom"/>
</dbReference>
<dbReference type="SUPFAM" id="SSF56801">
    <property type="entry name" value="Acetyl-CoA synthetase-like"/>
    <property type="match status" value="1"/>
</dbReference>
<evidence type="ECO:0000313" key="3">
    <source>
        <dbReference type="Proteomes" id="UP001526426"/>
    </source>
</evidence>
<accession>A0ABT3L415</accession>
<dbReference type="PANTHER" id="PTHR43813:SF1">
    <property type="entry name" value="ACYL-ACTIVATING ENZYME 16, CHLOROPLASTIC-RELATED"/>
    <property type="match status" value="1"/>
</dbReference>
<evidence type="ECO:0000313" key="2">
    <source>
        <dbReference type="EMBL" id="MCW6036243.1"/>
    </source>
</evidence>
<dbReference type="InterPro" id="IPR052987">
    <property type="entry name" value="Chloroplast_AMP-bd_Enzymes"/>
</dbReference>
<dbReference type="InterPro" id="IPR020845">
    <property type="entry name" value="AMP-binding_CS"/>
</dbReference>
<dbReference type="PANTHER" id="PTHR43813">
    <property type="entry name" value="ACYL-ACTIVATING ENZYME 16, CHLOROPLASTIC-RELATED"/>
    <property type="match status" value="1"/>
</dbReference>
<keyword evidence="3" id="KW-1185">Reference proteome</keyword>
<dbReference type="Gene3D" id="3.40.50.12780">
    <property type="entry name" value="N-terminal domain of ligase-like"/>
    <property type="match status" value="2"/>
</dbReference>
<sequence length="642" mass="71392">MNNALGNGSASLDYSRLQGLSELWPILVENYGEIIALHDPHSKPEVILTYAQLYEKIKRFAAGLQGLGVKANDKVALFADNSPRWLIADQGILLVGAANAVRSSQAERQELLYIFEHSDSTSLVVQDLATLEKLQPELADLSVQFVVLLSDETPPAESPFKIVNFAQCLVVGEETTLKPTTQTLDMLATLIYTSGTTGRPKGVMLTHGNFLHQVNGAATVVQPQPGDRALSILPSWHSYERSVEYFLLSRACTQIYTSIRTFKKDITQFKPHFMVGVPRLWESIYEGVQKSFREQPPSKQRLIHFFLGVSQSYVQARRIAQNMSLEDPNPSGSQRFLARLKALSLTPLHLLGHKIVYTKIRAATGGCVKAFISGGGSLARHIDAFFELLDIPVLVGYGLTETSPIATVRRPHNNLRGSSGLTLPYTEIRIVDPTTRQTLPNQTQGLVLIRGPQVMRGYYKNPEATAKAIDPEGWFDSGDLGMISHGNQLVLTGRAKDTIVLSNGENIEPQPIEDACICSAYIDQMMLVGQDQKMLGALIVPNFDALQKWVTEEGLGLTLPLPGDSARQDLDHPKIVDLFRQELNQRVKERPGYRPDDRVGVFRLITQPFTMDNGQLTQTLKMRRPVIAEQYRDMIDGMFERS</sequence>
<dbReference type="PROSITE" id="PS00455">
    <property type="entry name" value="AMP_BINDING"/>
    <property type="match status" value="1"/>
</dbReference>
<proteinExistence type="predicted"/>
<evidence type="ECO:0000259" key="1">
    <source>
        <dbReference type="Pfam" id="PF00501"/>
    </source>
</evidence>
<comment type="caution">
    <text evidence="2">The sequence shown here is derived from an EMBL/GenBank/DDBJ whole genome shotgun (WGS) entry which is preliminary data.</text>
</comment>
<dbReference type="EMBL" id="JAIHOM010000031">
    <property type="protein sequence ID" value="MCW6036243.1"/>
    <property type="molecule type" value="Genomic_DNA"/>
</dbReference>
<dbReference type="Pfam" id="PF23562">
    <property type="entry name" value="AMP-binding_C_3"/>
    <property type="match status" value="1"/>
</dbReference>
<reference evidence="2 3" key="1">
    <citation type="submission" date="2021-08" db="EMBL/GenBank/DDBJ databases">
        <title>Draft genome sequence of Spirulina subsalsa with high tolerance to salinity and hype-accumulation of phycocyanin.</title>
        <authorList>
            <person name="Pei H."/>
            <person name="Jiang L."/>
        </authorList>
    </citation>
    <scope>NUCLEOTIDE SEQUENCE [LARGE SCALE GENOMIC DNA]</scope>
    <source>
        <strain evidence="2 3">FACHB-351</strain>
    </source>
</reference>
<dbReference type="GO" id="GO:0016874">
    <property type="term" value="F:ligase activity"/>
    <property type="evidence" value="ECO:0007669"/>
    <property type="project" value="UniProtKB-KW"/>
</dbReference>